<evidence type="ECO:0000256" key="3">
    <source>
        <dbReference type="SAM" id="MobiDB-lite"/>
    </source>
</evidence>
<evidence type="ECO:0000313" key="5">
    <source>
        <dbReference type="EMBL" id="MBU2738823.1"/>
    </source>
</evidence>
<dbReference type="Gene3D" id="3.40.710.10">
    <property type="entry name" value="DD-peptidase/beta-lactamase superfamily"/>
    <property type="match status" value="1"/>
</dbReference>
<organism evidence="5 6">
    <name type="scientific">Acidithiobacillus concretivorus</name>
    <dbReference type="NCBI Taxonomy" id="3063952"/>
    <lineage>
        <taxon>Bacteria</taxon>
        <taxon>Pseudomonadati</taxon>
        <taxon>Pseudomonadota</taxon>
        <taxon>Acidithiobacillia</taxon>
        <taxon>Acidithiobacillales</taxon>
        <taxon>Acidithiobacillaceae</taxon>
        <taxon>Acidithiobacillus</taxon>
    </lineage>
</organism>
<dbReference type="NCBIfam" id="TIGR00666">
    <property type="entry name" value="PBP4"/>
    <property type="match status" value="1"/>
</dbReference>
<keyword evidence="5" id="KW-0121">Carboxypeptidase</keyword>
<keyword evidence="5" id="KW-0645">Protease</keyword>
<dbReference type="PANTHER" id="PTHR30023:SF0">
    <property type="entry name" value="PENICILLIN-SENSITIVE CARBOXYPEPTIDASE A"/>
    <property type="match status" value="1"/>
</dbReference>
<keyword evidence="6" id="KW-1185">Reference proteome</keyword>
<name>A0ABS5ZQ99_9PROT</name>
<comment type="caution">
    <text evidence="5">The sequence shown here is derived from an EMBL/GenBank/DDBJ whole genome shotgun (WGS) entry which is preliminary data.</text>
</comment>
<reference evidence="5 6" key="1">
    <citation type="journal article" date="2021" name="ISME J.">
        <title>Genomic evolution of the class Acidithiobacillia: deep-branching Proteobacteria living in extreme acidic conditions.</title>
        <authorList>
            <person name="Moya-Beltran A."/>
            <person name="Beard S."/>
            <person name="Rojas-Villalobos C."/>
            <person name="Issotta F."/>
            <person name="Gallardo Y."/>
            <person name="Ulloa R."/>
            <person name="Giaveno A."/>
            <person name="Degli Esposti M."/>
            <person name="Johnson D.B."/>
            <person name="Quatrini R."/>
        </authorList>
    </citation>
    <scope>NUCLEOTIDE SEQUENCE [LARGE SCALE GENOMIC DNA]</scope>
    <source>
        <strain evidence="5 6">ATCC 19703</strain>
    </source>
</reference>
<proteinExistence type="inferred from homology"/>
<sequence>MISLGLLLGMLGLCGVSQAATNETNESSANGEHWSIALRSIHDAHLLLNQEATHSQLPASTAKLLTTAYIFQVLGAEARQHTLVLGTVEPTGKVTGPLIVLGDGDPDISSRHFPFVEKTERGDPMLPLRSIAKSLYARGVRYIPDGIVVDAGKFPEDHHIPGWTLDDQRFWYGAPVSALMFNDAMVSVDLLPARRAGRFATAKITPNPLNTIINQVETVDQQGEERPVQLIQSGNQYQLIGAIRANTGGFSALLAQPDPPYFAALALRQAAEEEGIVVGPTISVDRRPSSDAWRARYPGTTILAERVSPSLADELTVANKVSENTHVEVLLRDADLWRGGDGSRSSAMQGLHNWLIQSGILNNDSSQLMDGSGLSRLDRLSANDLVSALTYSYQQSWGKIWRDSLPVAAVDGTLRHRFRDLPKGSIRAKTGTLRNAVTLAGLLRNKSGEDYAFAIMVDHFQGSEAEARARVDQVVRDIILGKSQLSSASDSSTHRRRFGFGLPKKPLSAARSA</sequence>
<evidence type="ECO:0000256" key="4">
    <source>
        <dbReference type="SAM" id="SignalP"/>
    </source>
</evidence>
<dbReference type="EMBL" id="JABELD010000061">
    <property type="protein sequence ID" value="MBU2738823.1"/>
    <property type="molecule type" value="Genomic_DNA"/>
</dbReference>
<keyword evidence="4" id="KW-0732">Signal</keyword>
<dbReference type="GO" id="GO:0009002">
    <property type="term" value="F:serine-type D-Ala-D-Ala carboxypeptidase activity"/>
    <property type="evidence" value="ECO:0007669"/>
    <property type="project" value="UniProtKB-EC"/>
</dbReference>
<dbReference type="RefSeq" id="WP_215863782.1">
    <property type="nucleotide sequence ID" value="NZ_JABELD010000061.1"/>
</dbReference>
<dbReference type="EC" id="3.4.16.4" evidence="5"/>
<dbReference type="InterPro" id="IPR012338">
    <property type="entry name" value="Beta-lactam/transpept-like"/>
</dbReference>
<feature type="chain" id="PRO_5045757457" evidence="4">
    <location>
        <begin position="20"/>
        <end position="513"/>
    </location>
</feature>
<dbReference type="PANTHER" id="PTHR30023">
    <property type="entry name" value="D-ALANYL-D-ALANINE CARBOXYPEPTIDASE"/>
    <property type="match status" value="1"/>
</dbReference>
<gene>
    <name evidence="5" type="primary">dacB</name>
    <name evidence="5" type="ORF">HJG40_08495</name>
</gene>
<dbReference type="PRINTS" id="PR00922">
    <property type="entry name" value="DADACBPTASE3"/>
</dbReference>
<evidence type="ECO:0000256" key="1">
    <source>
        <dbReference type="ARBA" id="ARBA00006096"/>
    </source>
</evidence>
<keyword evidence="2 5" id="KW-0378">Hydrolase</keyword>
<dbReference type="Pfam" id="PF02113">
    <property type="entry name" value="Peptidase_S13"/>
    <property type="match status" value="1"/>
</dbReference>
<feature type="region of interest" description="Disordered" evidence="3">
    <location>
        <begin position="489"/>
        <end position="513"/>
    </location>
</feature>
<evidence type="ECO:0000313" key="6">
    <source>
        <dbReference type="Proteomes" id="UP001197028"/>
    </source>
</evidence>
<dbReference type="SUPFAM" id="SSF56601">
    <property type="entry name" value="beta-lactamase/transpeptidase-like"/>
    <property type="match status" value="1"/>
</dbReference>
<protein>
    <submittedName>
        <fullName evidence="5">D-alanyl-D-alanine carboxypeptidase/D-alanyl-D-alanine-endopeptidase</fullName>
        <ecNumber evidence="5">3.4.16.4</ecNumber>
    </submittedName>
</protein>
<dbReference type="Gene3D" id="3.50.80.20">
    <property type="entry name" value="D-Ala-D-Ala carboxypeptidase C, peptidase S13"/>
    <property type="match status" value="1"/>
</dbReference>
<accession>A0ABS5ZQ99</accession>
<dbReference type="InterPro" id="IPR000667">
    <property type="entry name" value="Peptidase_S13"/>
</dbReference>
<feature type="signal peptide" evidence="4">
    <location>
        <begin position="1"/>
        <end position="19"/>
    </location>
</feature>
<evidence type="ECO:0000256" key="2">
    <source>
        <dbReference type="ARBA" id="ARBA00022801"/>
    </source>
</evidence>
<comment type="similarity">
    <text evidence="1">Belongs to the peptidase S13 family.</text>
</comment>
<dbReference type="Proteomes" id="UP001197028">
    <property type="component" value="Unassembled WGS sequence"/>
</dbReference>